<feature type="region of interest" description="Disordered" evidence="1">
    <location>
        <begin position="100"/>
        <end position="150"/>
    </location>
</feature>
<reference evidence="2" key="1">
    <citation type="journal article" date="2019" name="Sci. Rep.">
        <title>Draft genome of Tanacetum cinerariifolium, the natural source of mosquito coil.</title>
        <authorList>
            <person name="Yamashiro T."/>
            <person name="Shiraishi A."/>
            <person name="Satake H."/>
            <person name="Nakayama K."/>
        </authorList>
    </citation>
    <scope>NUCLEOTIDE SEQUENCE</scope>
</reference>
<evidence type="ECO:0000313" key="2">
    <source>
        <dbReference type="EMBL" id="GEZ15649.1"/>
    </source>
</evidence>
<comment type="caution">
    <text evidence="2">The sequence shown here is derived from an EMBL/GenBank/DDBJ whole genome shotgun (WGS) entry which is preliminary data.</text>
</comment>
<sequence>IREEFRTGSGPSNAGGNSTPVTIYTWLERFNKQKPNSFEKATVPVDAENWISHMEKIFDVIGCEDTVKTRLAVYKFEAQGSISEDEDAMDKGVADRLKKINLDDADRDEGPPTGPNQGLKMKKTGKYIEPSKKSKTTRTSKGTTKSKAKYTSKSAQAEEIVFEAGDSQVPQDLREGMGNTDEPPDVKVDQKNWFKKLERPPTLDPKWNECKTVDSKPTHKWLSNLNKEEKSSKTFDDLMSTPINFIAFAMNRLQISDLTEDILVGSAYTLLKGTCRSYVELEYKIEECYKALNDQLDWNNPKGDRYPFDLRKSLPLVQSRNHHIVPVDHFFNNDLTYFQGGSTGKTYTTSLTKTKATKVSKHDVYSTKRILAVINVKVYVWYGYGHLEEIEIQRSDQEWYKFMEGDFSRLHLNNVEEMLLLVV</sequence>
<gene>
    <name evidence="2" type="ORF">Tci_487622</name>
</gene>
<dbReference type="AlphaFoldDB" id="A0A699I5D5"/>
<evidence type="ECO:0000256" key="1">
    <source>
        <dbReference type="SAM" id="MobiDB-lite"/>
    </source>
</evidence>
<feature type="non-terminal residue" evidence="2">
    <location>
        <position position="1"/>
    </location>
</feature>
<feature type="compositionally biased region" description="Basic and acidic residues" evidence="1">
    <location>
        <begin position="100"/>
        <end position="110"/>
    </location>
</feature>
<dbReference type="EMBL" id="BKCJ010246811">
    <property type="protein sequence ID" value="GEZ15649.1"/>
    <property type="molecule type" value="Genomic_DNA"/>
</dbReference>
<proteinExistence type="predicted"/>
<name>A0A699I5D5_TANCI</name>
<organism evidence="2">
    <name type="scientific">Tanacetum cinerariifolium</name>
    <name type="common">Dalmatian daisy</name>
    <name type="synonym">Chrysanthemum cinerariifolium</name>
    <dbReference type="NCBI Taxonomy" id="118510"/>
    <lineage>
        <taxon>Eukaryota</taxon>
        <taxon>Viridiplantae</taxon>
        <taxon>Streptophyta</taxon>
        <taxon>Embryophyta</taxon>
        <taxon>Tracheophyta</taxon>
        <taxon>Spermatophyta</taxon>
        <taxon>Magnoliopsida</taxon>
        <taxon>eudicotyledons</taxon>
        <taxon>Gunneridae</taxon>
        <taxon>Pentapetalae</taxon>
        <taxon>asterids</taxon>
        <taxon>campanulids</taxon>
        <taxon>Asterales</taxon>
        <taxon>Asteraceae</taxon>
        <taxon>Asteroideae</taxon>
        <taxon>Anthemideae</taxon>
        <taxon>Anthemidinae</taxon>
        <taxon>Tanacetum</taxon>
    </lineage>
</organism>
<protein>
    <submittedName>
        <fullName evidence="2">Zinc finger, CCHC-type, retrotransposon Gag domain protein</fullName>
    </submittedName>
</protein>
<feature type="compositionally biased region" description="Basic residues" evidence="1">
    <location>
        <begin position="133"/>
        <end position="150"/>
    </location>
</feature>
<accession>A0A699I5D5</accession>